<protein>
    <submittedName>
        <fullName evidence="1">Uncharacterized protein</fullName>
    </submittedName>
</protein>
<dbReference type="EMBL" id="JAGKQQ010000001">
    <property type="protein sequence ID" value="MBP3958949.1"/>
    <property type="molecule type" value="Genomic_DNA"/>
</dbReference>
<evidence type="ECO:0000313" key="1">
    <source>
        <dbReference type="EMBL" id="MBP3958949.1"/>
    </source>
</evidence>
<evidence type="ECO:0000313" key="2">
    <source>
        <dbReference type="Proteomes" id="UP000676565"/>
    </source>
</evidence>
<reference evidence="1 2" key="1">
    <citation type="submission" date="2021-04" db="EMBL/GenBank/DDBJ databases">
        <authorList>
            <person name="Ivanova A."/>
        </authorList>
    </citation>
    <scope>NUCLEOTIDE SEQUENCE [LARGE SCALE GENOMIC DNA]</scope>
    <source>
        <strain evidence="1 2">G18</strain>
    </source>
</reference>
<dbReference type="Proteomes" id="UP000676565">
    <property type="component" value="Unassembled WGS sequence"/>
</dbReference>
<dbReference type="RefSeq" id="WP_210659385.1">
    <property type="nucleotide sequence ID" value="NZ_JAGKQQ010000001.1"/>
</dbReference>
<organism evidence="1 2">
    <name type="scientific">Gemmata palustris</name>
    <dbReference type="NCBI Taxonomy" id="2822762"/>
    <lineage>
        <taxon>Bacteria</taxon>
        <taxon>Pseudomonadati</taxon>
        <taxon>Planctomycetota</taxon>
        <taxon>Planctomycetia</taxon>
        <taxon>Gemmatales</taxon>
        <taxon>Gemmataceae</taxon>
        <taxon>Gemmata</taxon>
    </lineage>
</organism>
<proteinExistence type="predicted"/>
<name>A0ABS5BZ07_9BACT</name>
<keyword evidence="2" id="KW-1185">Reference proteome</keyword>
<accession>A0ABS5BZ07</accession>
<gene>
    <name evidence="1" type="ORF">J8F10_27210</name>
</gene>
<comment type="caution">
    <text evidence="1">The sequence shown here is derived from an EMBL/GenBank/DDBJ whole genome shotgun (WGS) entry which is preliminary data.</text>
</comment>
<sequence length="63" mass="6820">MDEQLIALYRRHVATAFDRGLRLAALVEQKAGRAADDADDTDQTRAKSTCWLAPIGAEACSQG</sequence>